<comment type="subcellular location">
    <subcellularLocation>
        <location evidence="1">Cell membrane</location>
    </subcellularLocation>
</comment>
<dbReference type="GO" id="GO:0015871">
    <property type="term" value="P:choline transport"/>
    <property type="evidence" value="ECO:0007669"/>
    <property type="project" value="TreeGrafter"/>
</dbReference>
<evidence type="ECO:0000256" key="2">
    <source>
        <dbReference type="ARBA" id="ARBA00022448"/>
    </source>
</evidence>
<proteinExistence type="predicted"/>
<feature type="chain" id="PRO_5018549706" evidence="6">
    <location>
        <begin position="27"/>
        <end position="330"/>
    </location>
</feature>
<dbReference type="GO" id="GO:0005275">
    <property type="term" value="F:amine transmembrane transporter activity"/>
    <property type="evidence" value="ECO:0007669"/>
    <property type="project" value="TreeGrafter"/>
</dbReference>
<dbReference type="Pfam" id="PF04069">
    <property type="entry name" value="OpuAC"/>
    <property type="match status" value="2"/>
</dbReference>
<evidence type="ECO:0000256" key="5">
    <source>
        <dbReference type="SAM" id="MobiDB-lite"/>
    </source>
</evidence>
<feature type="domain" description="ABC-type glycine betaine transport system substrate-binding" evidence="7">
    <location>
        <begin position="226"/>
        <end position="327"/>
    </location>
</feature>
<accession>A0A3R9Q4S5</accession>
<dbReference type="SUPFAM" id="SSF53850">
    <property type="entry name" value="Periplasmic binding protein-like II"/>
    <property type="match status" value="2"/>
</dbReference>
<dbReference type="Proteomes" id="UP000275076">
    <property type="component" value="Unassembled WGS sequence"/>
</dbReference>
<feature type="region of interest" description="Disordered" evidence="5">
    <location>
        <begin position="25"/>
        <end position="64"/>
    </location>
</feature>
<feature type="compositionally biased region" description="Acidic residues" evidence="5">
    <location>
        <begin position="26"/>
        <end position="61"/>
    </location>
</feature>
<evidence type="ECO:0000256" key="6">
    <source>
        <dbReference type="SAM" id="SignalP"/>
    </source>
</evidence>
<comment type="caution">
    <text evidence="8">The sequence shown here is derived from an EMBL/GenBank/DDBJ whole genome shotgun (WGS) entry which is preliminary data.</text>
</comment>
<dbReference type="PROSITE" id="PS51257">
    <property type="entry name" value="PROKAR_LIPOPROTEIN"/>
    <property type="match status" value="1"/>
</dbReference>
<dbReference type="Gene3D" id="3.10.105.10">
    <property type="entry name" value="Dipeptide-binding Protein, Domain 3"/>
    <property type="match status" value="1"/>
</dbReference>
<dbReference type="OrthoDB" id="9787902at2"/>
<evidence type="ECO:0000313" key="9">
    <source>
        <dbReference type="Proteomes" id="UP000275076"/>
    </source>
</evidence>
<dbReference type="Gene3D" id="3.40.190.100">
    <property type="entry name" value="Glycine betaine-binding periplasmic protein, domain 2"/>
    <property type="match status" value="1"/>
</dbReference>
<feature type="domain" description="ABC-type glycine betaine transport system substrate-binding" evidence="7">
    <location>
        <begin position="64"/>
        <end position="208"/>
    </location>
</feature>
<evidence type="ECO:0000313" key="8">
    <source>
        <dbReference type="EMBL" id="RSL33620.1"/>
    </source>
</evidence>
<gene>
    <name evidence="8" type="ORF">D7Z54_09940</name>
</gene>
<dbReference type="GO" id="GO:0043190">
    <property type="term" value="C:ATP-binding cassette (ABC) transporter complex"/>
    <property type="evidence" value="ECO:0007669"/>
    <property type="project" value="InterPro"/>
</dbReference>
<keyword evidence="6" id="KW-0732">Signal</keyword>
<reference evidence="8 9" key="1">
    <citation type="submission" date="2018-10" db="EMBL/GenBank/DDBJ databases">
        <title>Draft genome sequence of Bacillus salarius IM0101, isolated from a hypersaline soil in Inner Mongolia, China.</title>
        <authorList>
            <person name="Yamprayoonswat W."/>
            <person name="Boonvisut S."/>
            <person name="Jumpathong W."/>
            <person name="Sittihan S."/>
            <person name="Ruangsuj P."/>
            <person name="Wanthongcharoen S."/>
            <person name="Thongpramul N."/>
            <person name="Pimmason S."/>
            <person name="Yu B."/>
            <person name="Yasawong M."/>
        </authorList>
    </citation>
    <scope>NUCLEOTIDE SEQUENCE [LARGE SCALE GENOMIC DNA]</scope>
    <source>
        <strain evidence="8 9">IM0101</strain>
    </source>
</reference>
<dbReference type="PANTHER" id="PTHR47737">
    <property type="entry name" value="GLYCINE BETAINE/PROLINE BETAINE TRANSPORT SYSTEM PERMEASE PROTEIN PROW"/>
    <property type="match status" value="1"/>
</dbReference>
<name>A0A3R9Q4S5_9BACI</name>
<evidence type="ECO:0000256" key="3">
    <source>
        <dbReference type="ARBA" id="ARBA00022475"/>
    </source>
</evidence>
<dbReference type="AlphaFoldDB" id="A0A3R9Q4S5"/>
<keyword evidence="4" id="KW-0472">Membrane</keyword>
<feature type="signal peptide" evidence="6">
    <location>
        <begin position="1"/>
        <end position="26"/>
    </location>
</feature>
<protein>
    <submittedName>
        <fullName evidence="8">Glycine/betaine ABC transporter</fullName>
    </submittedName>
</protein>
<evidence type="ECO:0000256" key="4">
    <source>
        <dbReference type="ARBA" id="ARBA00023136"/>
    </source>
</evidence>
<dbReference type="InterPro" id="IPR007210">
    <property type="entry name" value="ABC_Gly_betaine_transp_sub-bd"/>
</dbReference>
<evidence type="ECO:0000256" key="1">
    <source>
        <dbReference type="ARBA" id="ARBA00004236"/>
    </source>
</evidence>
<dbReference type="GO" id="GO:0031460">
    <property type="term" value="P:glycine betaine transport"/>
    <property type="evidence" value="ECO:0007669"/>
    <property type="project" value="TreeGrafter"/>
</dbReference>
<organism evidence="8 9">
    <name type="scientific">Salibacterium salarium</name>
    <dbReference type="NCBI Taxonomy" id="284579"/>
    <lineage>
        <taxon>Bacteria</taxon>
        <taxon>Bacillati</taxon>
        <taxon>Bacillota</taxon>
        <taxon>Bacilli</taxon>
        <taxon>Bacillales</taxon>
        <taxon>Bacillaceae</taxon>
    </lineage>
</organism>
<dbReference type="PANTHER" id="PTHR47737:SF1">
    <property type="entry name" value="GLYCINE BETAINE_PROLINE BETAINE TRANSPORT SYSTEM PERMEASE PROTEIN PROW"/>
    <property type="match status" value="1"/>
</dbReference>
<keyword evidence="2" id="KW-0813">Transport</keyword>
<sequence>MLKFNWKRLGITAGLSLTLVAAGCGADEEEGSGDTEGDSGEETTEEGTDEEAEGSEGESSEETANYGEEMGYTITGIEPGAGVVGAAETAVEDYDSLAGWEVETSSSGAMATALGDAIDNEEPIAVTGWSPHWKFEAYDLKYLEDPNGSFGEAEEIKTMVRQGLEEDMPNAYTVLDQFQWDESQMNSVMLDINEGTSPDEAAANFVEENQDVVDSWTEGAEEVDGKEIELVYVEWDTEVASTHVVAEVLTGLGFDVTATPIDNAIMWESVAGGDADGMVAAWLPATHGDLYEEHKDDVVDLGANLEGAKIGLVVPEYMDVDSIEDLQPAE</sequence>
<dbReference type="GO" id="GO:0015226">
    <property type="term" value="F:carnitine transmembrane transporter activity"/>
    <property type="evidence" value="ECO:0007669"/>
    <property type="project" value="TreeGrafter"/>
</dbReference>
<keyword evidence="3" id="KW-1003">Cell membrane</keyword>
<dbReference type="EMBL" id="RBVX01000007">
    <property type="protein sequence ID" value="RSL33620.1"/>
    <property type="molecule type" value="Genomic_DNA"/>
</dbReference>
<dbReference type="RefSeq" id="WP_125555677.1">
    <property type="nucleotide sequence ID" value="NZ_RBVX01000007.1"/>
</dbReference>
<evidence type="ECO:0000259" key="7">
    <source>
        <dbReference type="Pfam" id="PF04069"/>
    </source>
</evidence>
<keyword evidence="9" id="KW-1185">Reference proteome</keyword>